<dbReference type="OrthoDB" id="3243310at2759"/>
<feature type="compositionally biased region" description="Basic residues" evidence="1">
    <location>
        <begin position="693"/>
        <end position="704"/>
    </location>
</feature>
<reference evidence="2" key="2">
    <citation type="submission" date="2021-10" db="EMBL/GenBank/DDBJ databases">
        <title>Phylogenomics reveals ancestral predisposition of the termite-cultivated fungus Termitomyces towards a domesticated lifestyle.</title>
        <authorList>
            <person name="Auxier B."/>
            <person name="Grum-Grzhimaylo A."/>
            <person name="Cardenas M.E."/>
            <person name="Lodge J.D."/>
            <person name="Laessoe T."/>
            <person name="Pedersen O."/>
            <person name="Smith M.E."/>
            <person name="Kuyper T.W."/>
            <person name="Franco-Molano E.A."/>
            <person name="Baroni T.J."/>
            <person name="Aanen D.K."/>
        </authorList>
    </citation>
    <scope>NUCLEOTIDE SEQUENCE</scope>
    <source>
        <strain evidence="2">AP01</strain>
        <tissue evidence="2">Mycelium</tissue>
    </source>
</reference>
<feature type="compositionally biased region" description="Pro residues" evidence="1">
    <location>
        <begin position="395"/>
        <end position="405"/>
    </location>
</feature>
<feature type="compositionally biased region" description="Acidic residues" evidence="1">
    <location>
        <begin position="109"/>
        <end position="119"/>
    </location>
</feature>
<keyword evidence="3" id="KW-1185">Reference proteome</keyword>
<protein>
    <submittedName>
        <fullName evidence="2">Uncharacterized protein</fullName>
    </submittedName>
</protein>
<proteinExistence type="predicted"/>
<feature type="compositionally biased region" description="Low complexity" evidence="1">
    <location>
        <begin position="860"/>
        <end position="870"/>
    </location>
</feature>
<reference evidence="2" key="1">
    <citation type="submission" date="2020-07" db="EMBL/GenBank/DDBJ databases">
        <authorList>
            <person name="Nieuwenhuis M."/>
            <person name="Van De Peppel L.J.J."/>
        </authorList>
    </citation>
    <scope>NUCLEOTIDE SEQUENCE</scope>
    <source>
        <strain evidence="2">AP01</strain>
        <tissue evidence="2">Mycelium</tissue>
    </source>
</reference>
<feature type="compositionally biased region" description="Basic and acidic residues" evidence="1">
    <location>
        <begin position="346"/>
        <end position="378"/>
    </location>
</feature>
<feature type="compositionally biased region" description="Basic and acidic residues" evidence="1">
    <location>
        <begin position="156"/>
        <end position="173"/>
    </location>
</feature>
<name>A0A9P7G9K3_9AGAR</name>
<feature type="compositionally biased region" description="Polar residues" evidence="1">
    <location>
        <begin position="35"/>
        <end position="47"/>
    </location>
</feature>
<dbReference type="AlphaFoldDB" id="A0A9P7G9K3"/>
<comment type="caution">
    <text evidence="2">The sequence shown here is derived from an EMBL/GenBank/DDBJ whole genome shotgun (WGS) entry which is preliminary data.</text>
</comment>
<feature type="region of interest" description="Disordered" evidence="1">
    <location>
        <begin position="839"/>
        <end position="877"/>
    </location>
</feature>
<feature type="compositionally biased region" description="Basic and acidic residues" evidence="1">
    <location>
        <begin position="293"/>
        <end position="316"/>
    </location>
</feature>
<evidence type="ECO:0000313" key="2">
    <source>
        <dbReference type="EMBL" id="KAG5645290.1"/>
    </source>
</evidence>
<feature type="region of interest" description="Disordered" evidence="1">
    <location>
        <begin position="1"/>
        <end position="483"/>
    </location>
</feature>
<dbReference type="Proteomes" id="UP000775547">
    <property type="component" value="Unassembled WGS sequence"/>
</dbReference>
<feature type="compositionally biased region" description="Low complexity" evidence="1">
    <location>
        <begin position="176"/>
        <end position="185"/>
    </location>
</feature>
<feature type="compositionally biased region" description="Polar residues" evidence="1">
    <location>
        <begin position="127"/>
        <end position="152"/>
    </location>
</feature>
<accession>A0A9P7G9K3</accession>
<gene>
    <name evidence="2" type="ORF">DXG03_006592</name>
</gene>
<feature type="compositionally biased region" description="Pro residues" evidence="1">
    <location>
        <begin position="73"/>
        <end position="89"/>
    </location>
</feature>
<feature type="compositionally biased region" description="Low complexity" evidence="1">
    <location>
        <begin position="12"/>
        <end position="34"/>
    </location>
</feature>
<sequence length="946" mass="105155">MPIVPTTMQIFAASNGAQPSQGQQQQQQSSPTASLNNVGRSPPTGVTVQRLLPTPPHPPPNGQDGNSDRHVSPPLPPQHSHNPPNPHYPRPIHRGPPQFLSKFQNMEQESWEMTEELLAEIERADMQQAQAQTNPSNAYPSGYSQIQQTNTPPKDPAVERVRAMERSSPKEPDNTQLQQQRRQQQAPRESPKAHTRQPHSPTAASFSPSSQSPERRGSPYQSPLSTPGEHPSSGGYIQYTRELPAAIRRASNATSVENRQPIPSLATQTPPLQAITARTSDRSLPVQEEVEDEPRTNPKSETGTREVWQDNDDGQHVRHPSPTPSSDLNPEGGYADNHAGLLSRAGQREEPISSPQHRDEEREHRYPDRDREREHVEEDSGGYTPRSPTADLPEHPPTIYYPPQNPSARQPAQPHNPPRRHSRNGSTDQLGLRSFDPAVFEGDTGVLVMGSDPPPAQYGDLRRQVQPQPQSQPPQPQQHQNVEHLQTSYQQYVPQAQYQSLQMHPEDAQYYDSSASYLQAYLQSSRPEAPIPPTPQSQTAAPLPSPLISGDYDAGGKELPPFSPVAPVGSPYPYPFTHVRRNQAFSGHPNRPQVPPAALDPPDLNAIQQQLTKQWQVYAQNHQNGHMTDSTFSPSSTPFQGASFTPWAFLHTNRTLGRLQDAVSIRSSPSHEPIALPTPPPMIGVKNSARPAILRRNRSNRKPPPRVDSTQPRETSPELSLSGEETAGEEHFAVADNNDEWIDEEDDDEDLLELEYHPNYVSNVEKRRRRWEIGWEAVTHAVQTLDRQTDSTIIVMAAPSHSTKLYAATSRSVRRQSASTTTSAVAMKEMRGVFRRIAAQRRSSRSTKSSLVDRFLMNPASSSGEGSDGSSESREEDLRRALEAALGSLGALGGIYEQREARWHEEMRRVSEDRERVEMLLRQVLGKPLSMMRTTNGAAAPGDPHP</sequence>
<dbReference type="EMBL" id="JABCKV010000044">
    <property type="protein sequence ID" value="KAG5645290.1"/>
    <property type="molecule type" value="Genomic_DNA"/>
</dbReference>
<organism evidence="2 3">
    <name type="scientific">Asterophora parasitica</name>
    <dbReference type="NCBI Taxonomy" id="117018"/>
    <lineage>
        <taxon>Eukaryota</taxon>
        <taxon>Fungi</taxon>
        <taxon>Dikarya</taxon>
        <taxon>Basidiomycota</taxon>
        <taxon>Agaricomycotina</taxon>
        <taxon>Agaricomycetes</taxon>
        <taxon>Agaricomycetidae</taxon>
        <taxon>Agaricales</taxon>
        <taxon>Tricholomatineae</taxon>
        <taxon>Lyophyllaceae</taxon>
        <taxon>Asterophora</taxon>
    </lineage>
</organism>
<feature type="compositionally biased region" description="Polar residues" evidence="1">
    <location>
        <begin position="708"/>
        <end position="719"/>
    </location>
</feature>
<feature type="compositionally biased region" description="Polar residues" evidence="1">
    <location>
        <begin position="198"/>
        <end position="212"/>
    </location>
</feature>
<evidence type="ECO:0000313" key="3">
    <source>
        <dbReference type="Proteomes" id="UP000775547"/>
    </source>
</evidence>
<evidence type="ECO:0000256" key="1">
    <source>
        <dbReference type="SAM" id="MobiDB-lite"/>
    </source>
</evidence>
<feature type="region of interest" description="Disordered" evidence="1">
    <location>
        <begin position="669"/>
        <end position="728"/>
    </location>
</feature>